<accession>A0A921ZAZ0</accession>
<organism evidence="1 2">
    <name type="scientific">Manduca sexta</name>
    <name type="common">Tobacco hawkmoth</name>
    <name type="synonym">Tobacco hornworm</name>
    <dbReference type="NCBI Taxonomy" id="7130"/>
    <lineage>
        <taxon>Eukaryota</taxon>
        <taxon>Metazoa</taxon>
        <taxon>Ecdysozoa</taxon>
        <taxon>Arthropoda</taxon>
        <taxon>Hexapoda</taxon>
        <taxon>Insecta</taxon>
        <taxon>Pterygota</taxon>
        <taxon>Neoptera</taxon>
        <taxon>Endopterygota</taxon>
        <taxon>Lepidoptera</taxon>
        <taxon>Glossata</taxon>
        <taxon>Ditrysia</taxon>
        <taxon>Bombycoidea</taxon>
        <taxon>Sphingidae</taxon>
        <taxon>Sphinginae</taxon>
        <taxon>Sphingini</taxon>
        <taxon>Manduca</taxon>
    </lineage>
</organism>
<dbReference type="Proteomes" id="UP000791440">
    <property type="component" value="Unassembled WGS sequence"/>
</dbReference>
<protein>
    <submittedName>
        <fullName evidence="1">Uncharacterized protein</fullName>
    </submittedName>
</protein>
<keyword evidence="2" id="KW-1185">Reference proteome</keyword>
<dbReference type="EMBL" id="JH668469">
    <property type="protein sequence ID" value="KAG6454561.1"/>
    <property type="molecule type" value="Genomic_DNA"/>
</dbReference>
<sequence length="114" mass="13141">MYPSLFVIGMVGYCKLEVRRDVGLVKLIFKVWRGWVHLPEVLSALQLCVPSGRVSTRRHLPLFRLQTPRTNILRFAPASRAIRLLNTISQNLDIFICNLSEFTEMAHKCIEINC</sequence>
<name>A0A921ZAZ0_MANSE</name>
<reference evidence="1" key="2">
    <citation type="submission" date="2020-12" db="EMBL/GenBank/DDBJ databases">
        <authorList>
            <person name="Kanost M."/>
        </authorList>
    </citation>
    <scope>NUCLEOTIDE SEQUENCE</scope>
</reference>
<evidence type="ECO:0000313" key="1">
    <source>
        <dbReference type="EMBL" id="KAG6454561.1"/>
    </source>
</evidence>
<dbReference type="AlphaFoldDB" id="A0A921ZAZ0"/>
<gene>
    <name evidence="1" type="ORF">O3G_MSEX008746</name>
</gene>
<reference evidence="1" key="1">
    <citation type="journal article" date="2016" name="Insect Biochem. Mol. Biol.">
        <title>Multifaceted biological insights from a draft genome sequence of the tobacco hornworm moth, Manduca sexta.</title>
        <authorList>
            <person name="Kanost M.R."/>
            <person name="Arrese E.L."/>
            <person name="Cao X."/>
            <person name="Chen Y.R."/>
            <person name="Chellapilla S."/>
            <person name="Goldsmith M.R."/>
            <person name="Grosse-Wilde E."/>
            <person name="Heckel D.G."/>
            <person name="Herndon N."/>
            <person name="Jiang H."/>
            <person name="Papanicolaou A."/>
            <person name="Qu J."/>
            <person name="Soulages J.L."/>
            <person name="Vogel H."/>
            <person name="Walters J."/>
            <person name="Waterhouse R.M."/>
            <person name="Ahn S.J."/>
            <person name="Almeida F.C."/>
            <person name="An C."/>
            <person name="Aqrawi P."/>
            <person name="Bretschneider A."/>
            <person name="Bryant W.B."/>
            <person name="Bucks S."/>
            <person name="Chao H."/>
            <person name="Chevignon G."/>
            <person name="Christen J.M."/>
            <person name="Clarke D.F."/>
            <person name="Dittmer N.T."/>
            <person name="Ferguson L.C.F."/>
            <person name="Garavelou S."/>
            <person name="Gordon K.H.J."/>
            <person name="Gunaratna R.T."/>
            <person name="Han Y."/>
            <person name="Hauser F."/>
            <person name="He Y."/>
            <person name="Heidel-Fischer H."/>
            <person name="Hirsh A."/>
            <person name="Hu Y."/>
            <person name="Jiang H."/>
            <person name="Kalra D."/>
            <person name="Klinner C."/>
            <person name="Konig C."/>
            <person name="Kovar C."/>
            <person name="Kroll A.R."/>
            <person name="Kuwar S.S."/>
            <person name="Lee S.L."/>
            <person name="Lehman R."/>
            <person name="Li K."/>
            <person name="Li Z."/>
            <person name="Liang H."/>
            <person name="Lovelace S."/>
            <person name="Lu Z."/>
            <person name="Mansfield J.H."/>
            <person name="McCulloch K.J."/>
            <person name="Mathew T."/>
            <person name="Morton B."/>
            <person name="Muzny D.M."/>
            <person name="Neunemann D."/>
            <person name="Ongeri F."/>
            <person name="Pauchet Y."/>
            <person name="Pu L.L."/>
            <person name="Pyrousis I."/>
            <person name="Rao X.J."/>
            <person name="Redding A."/>
            <person name="Roesel C."/>
            <person name="Sanchez-Gracia A."/>
            <person name="Schaack S."/>
            <person name="Shukla A."/>
            <person name="Tetreau G."/>
            <person name="Wang Y."/>
            <person name="Xiong G.H."/>
            <person name="Traut W."/>
            <person name="Walsh T.K."/>
            <person name="Worley K.C."/>
            <person name="Wu D."/>
            <person name="Wu W."/>
            <person name="Wu Y.Q."/>
            <person name="Zhang X."/>
            <person name="Zou Z."/>
            <person name="Zucker H."/>
            <person name="Briscoe A.D."/>
            <person name="Burmester T."/>
            <person name="Clem R.J."/>
            <person name="Feyereisen R."/>
            <person name="Grimmelikhuijzen C.J.P."/>
            <person name="Hamodrakas S.J."/>
            <person name="Hansson B.S."/>
            <person name="Huguet E."/>
            <person name="Jermiin L.S."/>
            <person name="Lan Q."/>
            <person name="Lehman H.K."/>
            <person name="Lorenzen M."/>
            <person name="Merzendorfer H."/>
            <person name="Michalopoulos I."/>
            <person name="Morton D.B."/>
            <person name="Muthukrishnan S."/>
            <person name="Oakeshott J.G."/>
            <person name="Palmer W."/>
            <person name="Park Y."/>
            <person name="Passarelli A.L."/>
            <person name="Rozas J."/>
            <person name="Schwartz L.M."/>
            <person name="Smith W."/>
            <person name="Southgate A."/>
            <person name="Vilcinskas A."/>
            <person name="Vogt R."/>
            <person name="Wang P."/>
            <person name="Werren J."/>
            <person name="Yu X.Q."/>
            <person name="Zhou J.J."/>
            <person name="Brown S.J."/>
            <person name="Scherer S.E."/>
            <person name="Richards S."/>
            <person name="Blissard G.W."/>
        </authorList>
    </citation>
    <scope>NUCLEOTIDE SEQUENCE</scope>
</reference>
<evidence type="ECO:0000313" key="2">
    <source>
        <dbReference type="Proteomes" id="UP000791440"/>
    </source>
</evidence>
<comment type="caution">
    <text evidence="1">The sequence shown here is derived from an EMBL/GenBank/DDBJ whole genome shotgun (WGS) entry which is preliminary data.</text>
</comment>
<proteinExistence type="predicted"/>